<sequence length="273" mass="30956">MRTTPSSKQTMPLSSSSSPLFAHRSFPPLIKAHHVPSLLLSGCLKYYTKGLNINMRKSSGLGHLYSYRHSNDHHNHDVALEQISFEEAVALFNNREYYKCHDFLEELWYVADEPARTLLHGILQCSVGFHHLFNQNHRGAMMELGEGLCKLRKMNFGAEGPFYQFEQEISACLDFIYQTQLELAACGDDLCLPMDGSERSYQLLGSFAAGQHLYRLEMDVGDKQDVPYIEFCPDVGSRSPPLDGKPSSPASAPLRVKLPELHATQEHLREFYM</sequence>
<keyword evidence="2" id="KW-1185">Reference proteome</keyword>
<dbReference type="InterPro" id="IPR005500">
    <property type="entry name" value="DUF309"/>
</dbReference>
<gene>
    <name evidence="1" type="ORF">Sjap_001940</name>
</gene>
<proteinExistence type="predicted"/>
<evidence type="ECO:0008006" key="3">
    <source>
        <dbReference type="Google" id="ProtNLM"/>
    </source>
</evidence>
<dbReference type="InterPro" id="IPR023203">
    <property type="entry name" value="TTHA0068_sf"/>
</dbReference>
<dbReference type="SUPFAM" id="SSF140663">
    <property type="entry name" value="TTHA0068-like"/>
    <property type="match status" value="1"/>
</dbReference>
<dbReference type="EMBL" id="JBBNAE010000001">
    <property type="protein sequence ID" value="KAK9154460.1"/>
    <property type="molecule type" value="Genomic_DNA"/>
</dbReference>
<dbReference type="Gene3D" id="1.10.3450.10">
    <property type="entry name" value="TTHA0068-like"/>
    <property type="match status" value="1"/>
</dbReference>
<dbReference type="PANTHER" id="PTHR34796">
    <property type="entry name" value="EXPRESSED PROTEIN"/>
    <property type="match status" value="1"/>
</dbReference>
<dbReference type="PANTHER" id="PTHR34796:SF1">
    <property type="entry name" value="EXPRESSED PROTEIN"/>
    <property type="match status" value="1"/>
</dbReference>
<accession>A0AAP0KLT7</accession>
<protein>
    <recommendedName>
        <fullName evidence="3">DUF309 domain-containing protein</fullName>
    </recommendedName>
</protein>
<comment type="caution">
    <text evidence="1">The sequence shown here is derived from an EMBL/GenBank/DDBJ whole genome shotgun (WGS) entry which is preliminary data.</text>
</comment>
<dbReference type="AlphaFoldDB" id="A0AAP0KLT7"/>
<evidence type="ECO:0000313" key="2">
    <source>
        <dbReference type="Proteomes" id="UP001417504"/>
    </source>
</evidence>
<organism evidence="1 2">
    <name type="scientific">Stephania japonica</name>
    <dbReference type="NCBI Taxonomy" id="461633"/>
    <lineage>
        <taxon>Eukaryota</taxon>
        <taxon>Viridiplantae</taxon>
        <taxon>Streptophyta</taxon>
        <taxon>Embryophyta</taxon>
        <taxon>Tracheophyta</taxon>
        <taxon>Spermatophyta</taxon>
        <taxon>Magnoliopsida</taxon>
        <taxon>Ranunculales</taxon>
        <taxon>Menispermaceae</taxon>
        <taxon>Menispermoideae</taxon>
        <taxon>Cissampelideae</taxon>
        <taxon>Stephania</taxon>
    </lineage>
</organism>
<dbReference type="Proteomes" id="UP001417504">
    <property type="component" value="Unassembled WGS sequence"/>
</dbReference>
<reference evidence="1 2" key="1">
    <citation type="submission" date="2024-01" db="EMBL/GenBank/DDBJ databases">
        <title>Genome assemblies of Stephania.</title>
        <authorList>
            <person name="Yang L."/>
        </authorList>
    </citation>
    <scope>NUCLEOTIDE SEQUENCE [LARGE SCALE GENOMIC DNA]</scope>
    <source>
        <strain evidence="1">QJT</strain>
        <tissue evidence="1">Leaf</tissue>
    </source>
</reference>
<name>A0AAP0KLT7_9MAGN</name>
<evidence type="ECO:0000313" key="1">
    <source>
        <dbReference type="EMBL" id="KAK9154460.1"/>
    </source>
</evidence>
<dbReference type="Pfam" id="PF03745">
    <property type="entry name" value="DUF309"/>
    <property type="match status" value="1"/>
</dbReference>